<keyword evidence="2" id="KW-1133">Transmembrane helix</keyword>
<dbReference type="PANTHER" id="PTHR28136">
    <property type="entry name" value="NUCLEUS EXPORT PROTEIN BRR6"/>
    <property type="match status" value="1"/>
</dbReference>
<feature type="region of interest" description="Disordered" evidence="1">
    <location>
        <begin position="195"/>
        <end position="216"/>
    </location>
</feature>
<feature type="transmembrane region" description="Helical" evidence="2">
    <location>
        <begin position="354"/>
        <end position="372"/>
    </location>
</feature>
<organism evidence="4 5">
    <name type="scientific">Podospora bellae-mahoneyi</name>
    <dbReference type="NCBI Taxonomy" id="2093777"/>
    <lineage>
        <taxon>Eukaryota</taxon>
        <taxon>Fungi</taxon>
        <taxon>Dikarya</taxon>
        <taxon>Ascomycota</taxon>
        <taxon>Pezizomycotina</taxon>
        <taxon>Sordariomycetes</taxon>
        <taxon>Sordariomycetidae</taxon>
        <taxon>Sordariales</taxon>
        <taxon>Podosporaceae</taxon>
        <taxon>Podospora</taxon>
    </lineage>
</organism>
<evidence type="ECO:0000256" key="2">
    <source>
        <dbReference type="SAM" id="Phobius"/>
    </source>
</evidence>
<proteinExistence type="predicted"/>
<protein>
    <recommendedName>
        <fullName evidence="3">Brl1/Brr6 domain-containing protein</fullName>
    </recommendedName>
</protein>
<accession>A0ABR0G030</accession>
<keyword evidence="2" id="KW-0812">Transmembrane</keyword>
<keyword evidence="2" id="KW-0472">Membrane</keyword>
<evidence type="ECO:0000256" key="1">
    <source>
        <dbReference type="SAM" id="MobiDB-lite"/>
    </source>
</evidence>
<feature type="compositionally biased region" description="Basic and acidic residues" evidence="1">
    <location>
        <begin position="456"/>
        <end position="471"/>
    </location>
</feature>
<dbReference type="SMART" id="SM01042">
    <property type="entry name" value="Brr6_like_C_C"/>
    <property type="match status" value="1"/>
</dbReference>
<evidence type="ECO:0000313" key="4">
    <source>
        <dbReference type="EMBL" id="KAK4649084.1"/>
    </source>
</evidence>
<evidence type="ECO:0000259" key="3">
    <source>
        <dbReference type="SMART" id="SM01042"/>
    </source>
</evidence>
<reference evidence="4 5" key="1">
    <citation type="journal article" date="2023" name="bioRxiv">
        <title>High-quality genome assemblies of four members of thePodospora anserinaspecies complex.</title>
        <authorList>
            <person name="Ament-Velasquez S.L."/>
            <person name="Vogan A.A."/>
            <person name="Wallerman O."/>
            <person name="Hartmann F."/>
            <person name="Gautier V."/>
            <person name="Silar P."/>
            <person name="Giraud T."/>
            <person name="Johannesson H."/>
        </authorList>
    </citation>
    <scope>NUCLEOTIDE SEQUENCE [LARGE SCALE GENOMIC DNA]</scope>
    <source>
        <strain evidence="4 5">CBS 112042</strain>
    </source>
</reference>
<feature type="region of interest" description="Disordered" evidence="1">
    <location>
        <begin position="1"/>
        <end position="23"/>
    </location>
</feature>
<feature type="region of interest" description="Disordered" evidence="1">
    <location>
        <begin position="156"/>
        <end position="176"/>
    </location>
</feature>
<evidence type="ECO:0000313" key="5">
    <source>
        <dbReference type="Proteomes" id="UP001322138"/>
    </source>
</evidence>
<sequence>MDHRGTEGLMDWEPERKHAIDPSSPFAALPKKFTLSSFETPVSRFSKVSNDPFASAVRKSSPLKQDHPAPPHASFFSPQLQNKPSGPAFRNPAFTTPQKRFEDVPMSEVSDAESSPAMTDTSILPADTPDIEHIGMKSAATPSPIKLMWNRNLDRNRTAGKGELPKSATRDKVRKRKRLFGDKDVGSVRSRLAHDLDDSDSDIPESSKALVTSSKQKKDKKRGWLSNFLATLSDNPNAPAILSRWLQLGANILLMCLAFIIVFEIIKQVRSDLSHEADKAIAALQQEIRQCAEQFTQNACSPKATRAPYMETVCTQWEICMQQDPHGIATTNISVRKVAEILNEFVGVISYKTWAFLLTIFLATLLATNMGFGRLRDTGSFQHPRAPAPAPPLQSPPAMAPMLPVSSDGFFWAPVGMTPKSVRKQLLSEETETETDSTPMMRAIMPPQTPSMRRSPSKEYRDRERERDRSPSKGFRQRSPSKNY</sequence>
<name>A0ABR0G030_9PEZI</name>
<feature type="domain" description="Brl1/Brr6" evidence="3">
    <location>
        <begin position="242"/>
        <end position="376"/>
    </location>
</feature>
<dbReference type="GeneID" id="87894340"/>
<dbReference type="InterPro" id="IPR018767">
    <property type="entry name" value="Brl1/Brr6_dom"/>
</dbReference>
<dbReference type="Proteomes" id="UP001322138">
    <property type="component" value="Unassembled WGS sequence"/>
</dbReference>
<dbReference type="EMBL" id="JAFFGZ010000001">
    <property type="protein sequence ID" value="KAK4649084.1"/>
    <property type="molecule type" value="Genomic_DNA"/>
</dbReference>
<keyword evidence="5" id="KW-1185">Reference proteome</keyword>
<feature type="region of interest" description="Disordered" evidence="1">
    <location>
        <begin position="56"/>
        <end position="129"/>
    </location>
</feature>
<dbReference type="RefSeq" id="XP_062738059.1">
    <property type="nucleotide sequence ID" value="XM_062874858.1"/>
</dbReference>
<comment type="caution">
    <text evidence="4">The sequence shown here is derived from an EMBL/GenBank/DDBJ whole genome shotgun (WGS) entry which is preliminary data.</text>
</comment>
<gene>
    <name evidence="4" type="ORF">QC761_115890</name>
</gene>
<feature type="transmembrane region" description="Helical" evidence="2">
    <location>
        <begin position="245"/>
        <end position="266"/>
    </location>
</feature>
<dbReference type="PANTHER" id="PTHR28136:SF1">
    <property type="entry name" value="NUCLEUS EXPORT PROTEIN BRL1"/>
    <property type="match status" value="1"/>
</dbReference>
<dbReference type="Pfam" id="PF10104">
    <property type="entry name" value="Brr6_like_C_C"/>
    <property type="match status" value="1"/>
</dbReference>
<dbReference type="InterPro" id="IPR040202">
    <property type="entry name" value="Brl1/Brr6"/>
</dbReference>
<feature type="compositionally biased region" description="Polar residues" evidence="1">
    <location>
        <begin position="112"/>
        <end position="122"/>
    </location>
</feature>
<feature type="region of interest" description="Disordered" evidence="1">
    <location>
        <begin position="424"/>
        <end position="484"/>
    </location>
</feature>